<dbReference type="KEGG" id="nwe:SAMEA3174300_1007"/>
<feature type="signal peptide" evidence="2">
    <location>
        <begin position="1"/>
        <end position="25"/>
    </location>
</feature>
<evidence type="ECO:0000313" key="3">
    <source>
        <dbReference type="EMBL" id="VEJ49726.1"/>
    </source>
</evidence>
<dbReference type="AlphaFoldDB" id="A0A448VIY4"/>
<gene>
    <name evidence="3" type="ORF">NCTC12742_00327</name>
</gene>
<feature type="coiled-coil region" evidence="1">
    <location>
        <begin position="51"/>
        <end position="85"/>
    </location>
</feature>
<dbReference type="EMBL" id="LR134533">
    <property type="protein sequence ID" value="VEJ49726.1"/>
    <property type="molecule type" value="Genomic_DNA"/>
</dbReference>
<evidence type="ECO:0000256" key="2">
    <source>
        <dbReference type="SAM" id="SignalP"/>
    </source>
</evidence>
<dbReference type="RefSeq" id="WP_040669869.1">
    <property type="nucleotide sequence ID" value="NZ_CAUJRG010000006.1"/>
</dbReference>
<dbReference type="Pfam" id="PF13174">
    <property type="entry name" value="TPR_6"/>
    <property type="match status" value="1"/>
</dbReference>
<evidence type="ECO:0000256" key="1">
    <source>
        <dbReference type="SAM" id="Coils"/>
    </source>
</evidence>
<accession>A0A448VIY4</accession>
<dbReference type="STRING" id="28091.SAMEA3174300_01007"/>
<dbReference type="InterPro" id="IPR011990">
    <property type="entry name" value="TPR-like_helical_dom_sf"/>
</dbReference>
<organism evidence="3 4">
    <name type="scientific">Neisseria weaveri</name>
    <dbReference type="NCBI Taxonomy" id="28091"/>
    <lineage>
        <taxon>Bacteria</taxon>
        <taxon>Pseudomonadati</taxon>
        <taxon>Pseudomonadota</taxon>
        <taxon>Betaproteobacteria</taxon>
        <taxon>Neisseriales</taxon>
        <taxon>Neisseriaceae</taxon>
        <taxon>Neisseria</taxon>
    </lineage>
</organism>
<keyword evidence="1" id="KW-0175">Coiled coil</keyword>
<reference evidence="3 4" key="1">
    <citation type="submission" date="2018-12" db="EMBL/GenBank/DDBJ databases">
        <authorList>
            <consortium name="Pathogen Informatics"/>
        </authorList>
    </citation>
    <scope>NUCLEOTIDE SEQUENCE [LARGE SCALE GENOMIC DNA]</scope>
    <source>
        <strain evidence="3 4">NCTC12742</strain>
    </source>
</reference>
<sequence length="224" mass="25016">MNRIGTLLLSTVFLLNACASAASQAAEPPNATEQPAANGIPYPEPDLHSQINHLGIRVARLENQIERLQQQIEQLEHRKRQALPAPVPYHFPTQHTPADSVQPQAVQTLREAQQQYRQGNYAAAAALLKTADGGNGDETARLSLYLLFQSHFRLGNCESAIQTGLRYANRFRGNDEAPEALYRVAECQAKMQQKDIARDTWSKLIQTYPESKAAKQAYKKLNVR</sequence>
<keyword evidence="3" id="KW-0449">Lipoprotein</keyword>
<dbReference type="InterPro" id="IPR019734">
    <property type="entry name" value="TPR_rpt"/>
</dbReference>
<protein>
    <submittedName>
        <fullName evidence="3">Putative lipoprotein</fullName>
    </submittedName>
</protein>
<dbReference type="Gene3D" id="1.25.40.10">
    <property type="entry name" value="Tetratricopeptide repeat domain"/>
    <property type="match status" value="1"/>
</dbReference>
<proteinExistence type="predicted"/>
<feature type="chain" id="PRO_5019230240" evidence="2">
    <location>
        <begin position="26"/>
        <end position="224"/>
    </location>
</feature>
<evidence type="ECO:0000313" key="4">
    <source>
        <dbReference type="Proteomes" id="UP000272771"/>
    </source>
</evidence>
<name>A0A448VIY4_9NEIS</name>
<keyword evidence="2" id="KW-0732">Signal</keyword>
<dbReference type="SUPFAM" id="SSF48452">
    <property type="entry name" value="TPR-like"/>
    <property type="match status" value="1"/>
</dbReference>
<dbReference type="Proteomes" id="UP000272771">
    <property type="component" value="Chromosome"/>
</dbReference>
<dbReference type="OrthoDB" id="8606932at2"/>
<keyword evidence="4" id="KW-1185">Reference proteome</keyword>